<dbReference type="EC" id="1.1.99.2" evidence="7"/>
<accession>A0A1Y2ES74</accession>
<sequence>MDFSHVVVGGGVVGLAVASRLARAAASNSVLLIERNRQVGQETSSRNSEVIHAGLYYPLNSLKTELCIKGKSILYELFDKQGIDYKRCGKWIVAQNADQAAYLDTLRNKADQLGVPTRTLSAKQAQVIEPHVRADECVLESTSTGIMDSHGLMTYLLGQFENAGGDVSLATKVDRIDAIAGGYKLSTTSAGEAFDIKSESVINCAGLYAVDIANMILKEQLKAYYAKGQYYAYAGGPVPKHLIYPCPEKHLAGLGTHLTFDLAGQIRFGPDIEWVDSPADLSASDARLDEVYKAVQQFFPSLERSRLTADYCGIRPKMAPKGSAATDFEIRHEPNHPGFVNLLGIESPGLTSCLAIAEHVEGLLK</sequence>
<dbReference type="EMBL" id="MCFI01000031">
    <property type="protein sequence ID" value="ORY74134.1"/>
    <property type="molecule type" value="Genomic_DNA"/>
</dbReference>
<evidence type="ECO:0000259" key="9">
    <source>
        <dbReference type="Pfam" id="PF01266"/>
    </source>
</evidence>
<comment type="cofactor">
    <cofactor evidence="1">
        <name>FAD</name>
        <dbReference type="ChEBI" id="CHEBI:57692"/>
    </cofactor>
</comment>
<dbReference type="AlphaFoldDB" id="A0A1Y2ES74"/>
<evidence type="ECO:0000256" key="4">
    <source>
        <dbReference type="ARBA" id="ARBA00023002"/>
    </source>
</evidence>
<proteinExistence type="inferred from homology"/>
<organism evidence="10 11">
    <name type="scientific">Protomyces lactucae-debilis</name>
    <dbReference type="NCBI Taxonomy" id="2754530"/>
    <lineage>
        <taxon>Eukaryota</taxon>
        <taxon>Fungi</taxon>
        <taxon>Dikarya</taxon>
        <taxon>Ascomycota</taxon>
        <taxon>Taphrinomycotina</taxon>
        <taxon>Taphrinomycetes</taxon>
        <taxon>Taphrinales</taxon>
        <taxon>Protomycetaceae</taxon>
        <taxon>Protomyces</taxon>
    </lineage>
</organism>
<keyword evidence="4" id="KW-0560">Oxidoreductase</keyword>
<dbReference type="Proteomes" id="UP000193685">
    <property type="component" value="Unassembled WGS sequence"/>
</dbReference>
<dbReference type="Pfam" id="PF01266">
    <property type="entry name" value="DAO"/>
    <property type="match status" value="1"/>
</dbReference>
<dbReference type="OMA" id="GVHFTRM"/>
<dbReference type="GO" id="GO:0047545">
    <property type="term" value="F:(S)-2-hydroxyglutarate dehydrogenase activity"/>
    <property type="evidence" value="ECO:0007669"/>
    <property type="project" value="UniProtKB-EC"/>
</dbReference>
<evidence type="ECO:0000256" key="2">
    <source>
        <dbReference type="ARBA" id="ARBA00022630"/>
    </source>
</evidence>
<dbReference type="InterPro" id="IPR036188">
    <property type="entry name" value="FAD/NAD-bd_sf"/>
</dbReference>
<dbReference type="GeneID" id="63783074"/>
<evidence type="ECO:0000256" key="5">
    <source>
        <dbReference type="ARBA" id="ARBA00036066"/>
    </source>
</evidence>
<comment type="caution">
    <text evidence="10">The sequence shown here is derived from an EMBL/GenBank/DDBJ whole genome shotgun (WGS) entry which is preliminary data.</text>
</comment>
<protein>
    <recommendedName>
        <fullName evidence="8">L-2-hydroxyglutarate dehydrogenase, mitochondrial</fullName>
        <ecNumber evidence="7">1.1.99.2</ecNumber>
    </recommendedName>
</protein>
<dbReference type="RefSeq" id="XP_040721968.1">
    <property type="nucleotide sequence ID" value="XM_040866475.1"/>
</dbReference>
<evidence type="ECO:0000256" key="1">
    <source>
        <dbReference type="ARBA" id="ARBA00001974"/>
    </source>
</evidence>
<reference evidence="10 11" key="1">
    <citation type="submission" date="2016-07" db="EMBL/GenBank/DDBJ databases">
        <title>Pervasive Adenine N6-methylation of Active Genes in Fungi.</title>
        <authorList>
            <consortium name="DOE Joint Genome Institute"/>
            <person name="Mondo S.J."/>
            <person name="Dannebaum R.O."/>
            <person name="Kuo R.C."/>
            <person name="Labutti K."/>
            <person name="Haridas S."/>
            <person name="Kuo A."/>
            <person name="Salamov A."/>
            <person name="Ahrendt S.R."/>
            <person name="Lipzen A."/>
            <person name="Sullivan W."/>
            <person name="Andreopoulos W.B."/>
            <person name="Clum A."/>
            <person name="Lindquist E."/>
            <person name="Daum C."/>
            <person name="Ramamoorthy G.K."/>
            <person name="Gryganskyi A."/>
            <person name="Culley D."/>
            <person name="Magnuson J.K."/>
            <person name="James T.Y."/>
            <person name="O'Malley M.A."/>
            <person name="Stajich J.E."/>
            <person name="Spatafora J.W."/>
            <person name="Visel A."/>
            <person name="Grigoriev I.V."/>
        </authorList>
    </citation>
    <scope>NUCLEOTIDE SEQUENCE [LARGE SCALE GENOMIC DNA]</scope>
    <source>
        <strain evidence="10 11">12-1054</strain>
    </source>
</reference>
<keyword evidence="11" id="KW-1185">Reference proteome</keyword>
<evidence type="ECO:0000313" key="11">
    <source>
        <dbReference type="Proteomes" id="UP000193685"/>
    </source>
</evidence>
<dbReference type="SUPFAM" id="SSF51905">
    <property type="entry name" value="FAD/NAD(P)-binding domain"/>
    <property type="match status" value="1"/>
</dbReference>
<dbReference type="PANTHER" id="PTHR43104:SF4">
    <property type="entry name" value="L-2-HYDROXYGLUTARATE DEHYDROGENASE, MITOCHONDRIAL"/>
    <property type="match status" value="1"/>
</dbReference>
<keyword evidence="3" id="KW-0274">FAD</keyword>
<dbReference type="OrthoDB" id="498204at2759"/>
<evidence type="ECO:0000256" key="8">
    <source>
        <dbReference type="ARBA" id="ARBA00041137"/>
    </source>
</evidence>
<dbReference type="InterPro" id="IPR006076">
    <property type="entry name" value="FAD-dep_OxRdtase"/>
</dbReference>
<keyword evidence="2" id="KW-0285">Flavoprotein</keyword>
<evidence type="ECO:0000313" key="10">
    <source>
        <dbReference type="EMBL" id="ORY74134.1"/>
    </source>
</evidence>
<comment type="catalytic activity">
    <reaction evidence="5">
        <text>(S)-2-hydroxyglutarate + A = 2-oxoglutarate + AH2</text>
        <dbReference type="Rhea" id="RHEA:21252"/>
        <dbReference type="ChEBI" id="CHEBI:13193"/>
        <dbReference type="ChEBI" id="CHEBI:16782"/>
        <dbReference type="ChEBI" id="CHEBI:16810"/>
        <dbReference type="ChEBI" id="CHEBI:17499"/>
        <dbReference type="EC" id="1.1.99.2"/>
    </reaction>
</comment>
<dbReference type="PANTHER" id="PTHR43104">
    <property type="entry name" value="L-2-HYDROXYGLUTARATE DEHYDROGENASE, MITOCHONDRIAL"/>
    <property type="match status" value="1"/>
</dbReference>
<comment type="similarity">
    <text evidence="6">Belongs to the L2HGDH family.</text>
</comment>
<dbReference type="Gene3D" id="3.30.9.10">
    <property type="entry name" value="D-Amino Acid Oxidase, subunit A, domain 2"/>
    <property type="match status" value="1"/>
</dbReference>
<evidence type="ECO:0000256" key="6">
    <source>
        <dbReference type="ARBA" id="ARBA00037941"/>
    </source>
</evidence>
<name>A0A1Y2ES74_PROLT</name>
<evidence type="ECO:0000256" key="7">
    <source>
        <dbReference type="ARBA" id="ARBA00038878"/>
    </source>
</evidence>
<dbReference type="Gene3D" id="3.50.50.60">
    <property type="entry name" value="FAD/NAD(P)-binding domain"/>
    <property type="match status" value="1"/>
</dbReference>
<gene>
    <name evidence="10" type="ORF">BCR37DRAFT_224970</name>
</gene>
<evidence type="ECO:0000256" key="3">
    <source>
        <dbReference type="ARBA" id="ARBA00022827"/>
    </source>
</evidence>
<feature type="domain" description="FAD dependent oxidoreductase" evidence="9">
    <location>
        <begin position="6"/>
        <end position="360"/>
    </location>
</feature>
<dbReference type="STRING" id="56484.A0A1Y2ES74"/>